<keyword evidence="2" id="KW-1133">Transmembrane helix</keyword>
<dbReference type="RefSeq" id="XP_005110660.1">
    <property type="nucleotide sequence ID" value="XM_005110603.3"/>
</dbReference>
<keyword evidence="2" id="KW-0472">Membrane</keyword>
<proteinExistence type="predicted"/>
<gene>
    <name evidence="4" type="primary">LOC101850997</name>
</gene>
<feature type="transmembrane region" description="Helical" evidence="2">
    <location>
        <begin position="41"/>
        <end position="62"/>
    </location>
</feature>
<feature type="region of interest" description="Disordered" evidence="1">
    <location>
        <begin position="209"/>
        <end position="265"/>
    </location>
</feature>
<dbReference type="Proteomes" id="UP000694888">
    <property type="component" value="Unplaced"/>
</dbReference>
<feature type="compositionally biased region" description="Low complexity" evidence="1">
    <location>
        <begin position="486"/>
        <end position="497"/>
    </location>
</feature>
<evidence type="ECO:0000256" key="1">
    <source>
        <dbReference type="SAM" id="MobiDB-lite"/>
    </source>
</evidence>
<dbReference type="GeneID" id="101850997"/>
<evidence type="ECO:0000256" key="2">
    <source>
        <dbReference type="SAM" id="Phobius"/>
    </source>
</evidence>
<feature type="compositionally biased region" description="Low complexity" evidence="1">
    <location>
        <begin position="292"/>
        <end position="304"/>
    </location>
</feature>
<feature type="compositionally biased region" description="Polar residues" evidence="1">
    <location>
        <begin position="232"/>
        <end position="245"/>
    </location>
</feature>
<feature type="compositionally biased region" description="Polar residues" evidence="1">
    <location>
        <begin position="336"/>
        <end position="352"/>
    </location>
</feature>
<evidence type="ECO:0000313" key="4">
    <source>
        <dbReference type="RefSeq" id="XP_005110660.1"/>
    </source>
</evidence>
<name>A0ABM0K7L4_APLCA</name>
<feature type="compositionally biased region" description="Polar residues" evidence="1">
    <location>
        <begin position="441"/>
        <end position="485"/>
    </location>
</feature>
<feature type="compositionally biased region" description="Polar residues" evidence="1">
    <location>
        <begin position="305"/>
        <end position="316"/>
    </location>
</feature>
<organism evidence="3 4">
    <name type="scientific">Aplysia californica</name>
    <name type="common">California sea hare</name>
    <dbReference type="NCBI Taxonomy" id="6500"/>
    <lineage>
        <taxon>Eukaryota</taxon>
        <taxon>Metazoa</taxon>
        <taxon>Spiralia</taxon>
        <taxon>Lophotrochozoa</taxon>
        <taxon>Mollusca</taxon>
        <taxon>Gastropoda</taxon>
        <taxon>Heterobranchia</taxon>
        <taxon>Euthyneura</taxon>
        <taxon>Tectipleura</taxon>
        <taxon>Aplysiida</taxon>
        <taxon>Aplysioidea</taxon>
        <taxon>Aplysiidae</taxon>
        <taxon>Aplysia</taxon>
    </lineage>
</organism>
<protein>
    <submittedName>
        <fullName evidence="4">Uncharacterized protein LOC101850997</fullName>
    </submittedName>
</protein>
<sequence length="599" mass="63160">MFHSSHIHMPSRYRQRSALRTFFPSSSFSPPDSREPLRRGILFCSVASILLLVGAILTWLGFNDVFGGKISMTGPLLIALALLMLLLSCKQFMLARKRNRRTGNTAQSEVANGGVTAVVVDHDDGNGAATIVMETWDSVGANNEILRNTDDLAPPSYTDVAQMSCSSNCPSFISHDDRNEAPPSYEETCGGVVSFGSETSLANTISRRCSSQMDTSPIPRRPGHPAKGFFQNDHNFVQNAQQSSDGRVAPRRSSNTLCPSSALTACHHDRNPPLTLIEIKDKAPPLHPPPSSSLSQVLPSTSESLNPETGLQSNGVGSKGGAPASVGSHTEVVDGSVTSPETNAGMTTMTAQTSSTPWSRRSFSSIPSYTCLLSESGEVCAQVYNTSSIIEEMMPTLTNTANGSASSEQSCGLLNGTSLVPTRSHSMSSVSMLRQGVPYNFSPQHTQGTPVASFNTPSSSGGLSQTHQGAQVRSNNSLVVQTCDNSSAPSRQGSSPSLQPCSRPGQGGSETSVISTARLTPPGLRTPDGSGSAQQILCSHSADPIPGLFASGLSPDPSVAQLVSRSPEAEVKPAERKVSQESTASGRLPVNTLDIQETI</sequence>
<feature type="compositionally biased region" description="Polar residues" evidence="1">
    <location>
        <begin position="252"/>
        <end position="263"/>
    </location>
</feature>
<feature type="compositionally biased region" description="Basic and acidic residues" evidence="1">
    <location>
        <begin position="567"/>
        <end position="579"/>
    </location>
</feature>
<feature type="region of interest" description="Disordered" evidence="1">
    <location>
        <begin position="280"/>
        <end position="359"/>
    </location>
</feature>
<keyword evidence="2" id="KW-0812">Transmembrane</keyword>
<feature type="transmembrane region" description="Helical" evidence="2">
    <location>
        <begin position="74"/>
        <end position="93"/>
    </location>
</feature>
<feature type="region of interest" description="Disordered" evidence="1">
    <location>
        <begin position="548"/>
        <end position="599"/>
    </location>
</feature>
<feature type="region of interest" description="Disordered" evidence="1">
    <location>
        <begin position="438"/>
        <end position="513"/>
    </location>
</feature>
<keyword evidence="3" id="KW-1185">Reference proteome</keyword>
<evidence type="ECO:0000313" key="3">
    <source>
        <dbReference type="Proteomes" id="UP000694888"/>
    </source>
</evidence>
<accession>A0ABM0K7L4</accession>
<reference evidence="4" key="1">
    <citation type="submission" date="2025-08" db="UniProtKB">
        <authorList>
            <consortium name="RefSeq"/>
        </authorList>
    </citation>
    <scope>IDENTIFICATION</scope>
</reference>